<reference evidence="1 2" key="1">
    <citation type="submission" date="2016-04" db="EMBL/GenBank/DDBJ databases">
        <title>A degradative enzymes factory behind the ericoid mycorrhizal symbiosis.</title>
        <authorList>
            <consortium name="DOE Joint Genome Institute"/>
            <person name="Martino E."/>
            <person name="Morin E."/>
            <person name="Grelet G."/>
            <person name="Kuo A."/>
            <person name="Kohler A."/>
            <person name="Daghino S."/>
            <person name="Barry K."/>
            <person name="Choi C."/>
            <person name="Cichocki N."/>
            <person name="Clum A."/>
            <person name="Copeland A."/>
            <person name="Hainaut M."/>
            <person name="Haridas S."/>
            <person name="Labutti K."/>
            <person name="Lindquist E."/>
            <person name="Lipzen A."/>
            <person name="Khouja H.-R."/>
            <person name="Murat C."/>
            <person name="Ohm R."/>
            <person name="Olson A."/>
            <person name="Spatafora J."/>
            <person name="Veneault-Fourrey C."/>
            <person name="Henrissat B."/>
            <person name="Grigoriev I."/>
            <person name="Martin F."/>
            <person name="Perotto S."/>
        </authorList>
    </citation>
    <scope>NUCLEOTIDE SEQUENCE [LARGE SCALE GENOMIC DNA]</scope>
    <source>
        <strain evidence="1 2">F</strain>
    </source>
</reference>
<accession>A0A2J6R3Z0</accession>
<dbReference type="EMBL" id="KZ613956">
    <property type="protein sequence ID" value="PMD33231.1"/>
    <property type="molecule type" value="Genomic_DNA"/>
</dbReference>
<keyword evidence="2" id="KW-1185">Reference proteome</keyword>
<dbReference type="Proteomes" id="UP000235786">
    <property type="component" value="Unassembled WGS sequence"/>
</dbReference>
<proteinExistence type="predicted"/>
<evidence type="ECO:0000313" key="1">
    <source>
        <dbReference type="EMBL" id="PMD33231.1"/>
    </source>
</evidence>
<protein>
    <submittedName>
        <fullName evidence="1">Uncharacterized protein</fullName>
    </submittedName>
</protein>
<dbReference type="AlphaFoldDB" id="A0A2J6R3Z0"/>
<name>A0A2J6R3Z0_HYAVF</name>
<evidence type="ECO:0000313" key="2">
    <source>
        <dbReference type="Proteomes" id="UP000235786"/>
    </source>
</evidence>
<organism evidence="1 2">
    <name type="scientific">Hyaloscypha variabilis (strain UAMH 11265 / GT02V1 / F)</name>
    <name type="common">Meliniomyces variabilis</name>
    <dbReference type="NCBI Taxonomy" id="1149755"/>
    <lineage>
        <taxon>Eukaryota</taxon>
        <taxon>Fungi</taxon>
        <taxon>Dikarya</taxon>
        <taxon>Ascomycota</taxon>
        <taxon>Pezizomycotina</taxon>
        <taxon>Leotiomycetes</taxon>
        <taxon>Helotiales</taxon>
        <taxon>Hyaloscyphaceae</taxon>
        <taxon>Hyaloscypha</taxon>
        <taxon>Hyaloscypha variabilis</taxon>
    </lineage>
</organism>
<sequence length="167" mass="19045">MPQCKKTSSWAFNRYLLQSNAKAFNTSMNTEISLYHSLQAVNENHSNKSISMGLYTAGSGKHTSKIHYSIQHASNASAPDYYANMGCCHFCFHEEHKRRLVDASCIVLAFVLPSFMLRRVQEAFLGGQVTCTCSHPRISLFLYRVEWLGLNYPRGRFQPFWACYTGL</sequence>
<gene>
    <name evidence="1" type="ORF">L207DRAFT_168100</name>
</gene>